<dbReference type="InterPro" id="IPR029063">
    <property type="entry name" value="SAM-dependent_MTases_sf"/>
</dbReference>
<gene>
    <name evidence="1" type="ORF">IB647_05720</name>
</gene>
<dbReference type="Proteomes" id="UP000701999">
    <property type="component" value="Unassembled WGS sequence"/>
</dbReference>
<accession>A0A9Q2KQ54</accession>
<dbReference type="EMBL" id="JACVKN010000127">
    <property type="protein sequence ID" value="MBK2065175.1"/>
    <property type="molecule type" value="Genomic_DNA"/>
</dbReference>
<name>A0A9Q2KQ54_9GAMM</name>
<keyword evidence="2" id="KW-1185">Reference proteome</keyword>
<sequence length="174" mass="19646">MNGSKILSVPAGLLPEFSQELILSKNFDIDAYDLDSNCEIQSGLSELENVNYIVKDVFKMGVENHYDAVISNGLNIYLKTNDEVQKFFQILSNSLKRKGILISSFIASLEGSNIRSTEDAKFGKQIFADILNVTWTKTHMEVEFREILSSCGFDIKEIIYDSQKMFPTVVAIKK</sequence>
<reference evidence="1 2" key="1">
    <citation type="submission" date="2020-09" db="EMBL/GenBank/DDBJ databases">
        <title>Development of specific Francisella tularensis PCR assay based on in-depth characterization of family Francisellaceae.</title>
        <authorList>
            <person name="Ohrman C."/>
            <person name="Sahl J."/>
            <person name="Sjodin A."/>
            <person name="Uneklint I."/>
            <person name="Ballard R."/>
            <person name="Karlsson L."/>
            <person name="Mcdonough R."/>
            <person name="Sundell D."/>
            <person name="Soria K."/>
            <person name="Brindeflk B."/>
            <person name="Vallesi A."/>
            <person name="Ramirez-Paredes J.G."/>
            <person name="Colquhoun D."/>
            <person name="Myrtennas K."/>
            <person name="Birdsell D."/>
            <person name="Johansson A."/>
            <person name="Wagner D."/>
            <person name="Forsman M."/>
        </authorList>
    </citation>
    <scope>NUCLEOTIDE SEQUENCE [LARGE SCALE GENOMIC DNA]</scope>
    <source>
        <strain evidence="1 2">FSC1140</strain>
    </source>
</reference>
<dbReference type="Gene3D" id="3.40.50.150">
    <property type="entry name" value="Vaccinia Virus protein VP39"/>
    <property type="match status" value="1"/>
</dbReference>
<comment type="caution">
    <text evidence="1">The sequence shown here is derived from an EMBL/GenBank/DDBJ whole genome shotgun (WGS) entry which is preliminary data.</text>
</comment>
<organism evidence="1 2">
    <name type="scientific">Francisella noatunensis</name>
    <dbReference type="NCBI Taxonomy" id="657445"/>
    <lineage>
        <taxon>Bacteria</taxon>
        <taxon>Pseudomonadati</taxon>
        <taxon>Pseudomonadota</taxon>
        <taxon>Gammaproteobacteria</taxon>
        <taxon>Thiotrichales</taxon>
        <taxon>Francisellaceae</taxon>
        <taxon>Francisella</taxon>
    </lineage>
</organism>
<dbReference type="RefSeq" id="WP_159183988.1">
    <property type="nucleotide sequence ID" value="NZ_JACVJL010000119.1"/>
</dbReference>
<evidence type="ECO:0000313" key="2">
    <source>
        <dbReference type="Proteomes" id="UP000701999"/>
    </source>
</evidence>
<protein>
    <submittedName>
        <fullName evidence="1">Uncharacterized protein</fullName>
    </submittedName>
</protein>
<dbReference type="GeneID" id="93254558"/>
<evidence type="ECO:0000313" key="1">
    <source>
        <dbReference type="EMBL" id="MBK2065175.1"/>
    </source>
</evidence>
<dbReference type="SUPFAM" id="SSF53335">
    <property type="entry name" value="S-adenosyl-L-methionine-dependent methyltransferases"/>
    <property type="match status" value="1"/>
</dbReference>
<proteinExistence type="predicted"/>
<dbReference type="AlphaFoldDB" id="A0A9Q2KQ54"/>